<evidence type="ECO:0000256" key="3">
    <source>
        <dbReference type="ARBA" id="ARBA00010755"/>
    </source>
</evidence>
<dbReference type="EMBL" id="CP017556">
    <property type="protein sequence ID" value="AOW04680.1"/>
    <property type="molecule type" value="Genomic_DNA"/>
</dbReference>
<dbReference type="PROSITE" id="PS00163">
    <property type="entry name" value="FUMARATE_LYASES"/>
    <property type="match status" value="1"/>
</dbReference>
<dbReference type="HAMAP" id="MF_00006">
    <property type="entry name" value="Arg_succ_lyase"/>
    <property type="match status" value="1"/>
</dbReference>
<dbReference type="GeneID" id="2911277"/>
<dbReference type="PANTHER" id="PTHR43814">
    <property type="entry name" value="ARGININOSUCCINATE LYASE"/>
    <property type="match status" value="1"/>
</dbReference>
<dbReference type="UniPathway" id="UPA00068"/>
<dbReference type="KEGG" id="yli:2911277"/>
<dbReference type="VEuPathDB" id="FungiDB:YALI0_D26367g"/>
<evidence type="ECO:0000256" key="5">
    <source>
        <dbReference type="ARBA" id="ARBA00032749"/>
    </source>
</evidence>
<dbReference type="VEuPathDB" id="FungiDB:YALI1_D34865g"/>
<evidence type="ECO:0000256" key="4">
    <source>
        <dbReference type="ARBA" id="ARBA00012338"/>
    </source>
</evidence>
<dbReference type="EMBL" id="KZ858975">
    <property type="protein sequence ID" value="RDW26654.1"/>
    <property type="molecule type" value="Genomic_DNA"/>
</dbReference>
<evidence type="ECO:0000313" key="9">
    <source>
        <dbReference type="EMBL" id="RDW26654.1"/>
    </source>
</evidence>
<comment type="pathway">
    <text evidence="2">Amino-acid biosynthesis; L-arginine biosynthesis; L-arginine from L-ornithine and carbamoyl phosphate: step 3/3.</text>
</comment>
<dbReference type="Proteomes" id="UP000182444">
    <property type="component" value="Chromosome 1D"/>
</dbReference>
<dbReference type="CDD" id="cd01359">
    <property type="entry name" value="Argininosuccinate_lyase"/>
    <property type="match status" value="1"/>
</dbReference>
<evidence type="ECO:0000313" key="8">
    <source>
        <dbReference type="EMBL" id="AOW04680.1"/>
    </source>
</evidence>
<dbReference type="InterPro" id="IPR029419">
    <property type="entry name" value="Arg_succ_lyase_C"/>
</dbReference>
<dbReference type="GO" id="GO:0005829">
    <property type="term" value="C:cytosol"/>
    <property type="evidence" value="ECO:0007669"/>
    <property type="project" value="TreeGrafter"/>
</dbReference>
<dbReference type="InterPro" id="IPR008948">
    <property type="entry name" value="L-Aspartase-like"/>
</dbReference>
<sequence length="464" mass="52054">MSAEVPSKLKLWGGRFTGATDPLMNLYNASLPYDKKMYEADLEGTRVYTAALRKLDILNDHELSEIHRGLEEIKKEWAAGTFKEEEGDEDIHTANERRLGEIIGRDISGKVHTGRSRNDQVATDMRLYVRKELGEIRNLLADFIKVLINRGKTEMDVLMPGYTHLQRAQPIRWAHWLSSYATYFTSDLQRLDQLIERVNMSPLGCGALAGHPFGIDREYIATELGFGGIIGNSLVGVGDRDFVTETLFWGSLLMNHISRFAEDLIIYSTAEFGFIQLADAYSTGSSLMPQKKNPDSLELLRGKSGRAFGQLAGFMMSVKSTPSTYNKDLQEDKEPLFDNLTTVSHSIQIATGVMSTLSINKEKMEGALTMDMLATDLADYLVRKGVPFRETHHISGEAVRTAEELKVSGIDKLTLEQYKKIDERFEEDVAKVFDFEQSVERRTAIGGTAKSAILQQFDALEKAL</sequence>
<dbReference type="GO" id="GO:0004056">
    <property type="term" value="F:argininosuccinate lyase activity"/>
    <property type="evidence" value="ECO:0007669"/>
    <property type="project" value="UniProtKB-EC"/>
</dbReference>
<dbReference type="InterPro" id="IPR024083">
    <property type="entry name" value="Fumarase/histidase_N"/>
</dbReference>
<reference evidence="9 11" key="2">
    <citation type="submission" date="2018-07" db="EMBL/GenBank/DDBJ databases">
        <title>Draft Genome Assemblies for Five Robust Yarrowia lipolytica Strains Exhibiting High Lipid Production and Pentose Sugar Utilization and Sugar Alcohol Secretion from Undetoxified Lignocellulosic Biomass Hydrolysates.</title>
        <authorList>
            <consortium name="DOE Joint Genome Institute"/>
            <person name="Walker C."/>
            <person name="Ryu S."/>
            <person name="Na H."/>
            <person name="Zane M."/>
            <person name="LaButti K."/>
            <person name="Lipzen A."/>
            <person name="Haridas S."/>
            <person name="Barry K."/>
            <person name="Grigoriev I.V."/>
            <person name="Quarterman J."/>
            <person name="Slininger P."/>
            <person name="Dien B."/>
            <person name="Trinh C.T."/>
        </authorList>
    </citation>
    <scope>NUCLEOTIDE SEQUENCE [LARGE SCALE GENOMIC DNA]</scope>
    <source>
        <strain evidence="9 11">YB392</strain>
    </source>
</reference>
<evidence type="ECO:0000259" key="6">
    <source>
        <dbReference type="Pfam" id="PF00206"/>
    </source>
</evidence>
<evidence type="ECO:0000256" key="1">
    <source>
        <dbReference type="ARBA" id="ARBA00000985"/>
    </source>
</evidence>
<dbReference type="Proteomes" id="UP000256601">
    <property type="component" value="Unassembled WGS sequence"/>
</dbReference>
<evidence type="ECO:0000259" key="7">
    <source>
        <dbReference type="Pfam" id="PF14698"/>
    </source>
</evidence>
<dbReference type="FunFam" id="1.10.275.10:FF:000002">
    <property type="entry name" value="Argininosuccinate lyase"/>
    <property type="match status" value="1"/>
</dbReference>
<dbReference type="Pfam" id="PF14698">
    <property type="entry name" value="ASL_C2"/>
    <property type="match status" value="1"/>
</dbReference>
<dbReference type="GO" id="GO:0042450">
    <property type="term" value="P:L-arginine biosynthetic process via ornithine"/>
    <property type="evidence" value="ECO:0007669"/>
    <property type="project" value="InterPro"/>
</dbReference>
<feature type="domain" description="Fumarate lyase N-terminal" evidence="6">
    <location>
        <begin position="14"/>
        <end position="309"/>
    </location>
</feature>
<accession>A0A1D8NGD5</accession>
<dbReference type="Pfam" id="PF00206">
    <property type="entry name" value="Lyase_1"/>
    <property type="match status" value="1"/>
</dbReference>
<dbReference type="NCBIfam" id="TIGR00838">
    <property type="entry name" value="argH"/>
    <property type="match status" value="1"/>
</dbReference>
<dbReference type="RefSeq" id="XP_503313.1">
    <property type="nucleotide sequence ID" value="XM_503313.1"/>
</dbReference>
<comment type="catalytic activity">
    <reaction evidence="1">
        <text>2-(N(omega)-L-arginino)succinate = fumarate + L-arginine</text>
        <dbReference type="Rhea" id="RHEA:24020"/>
        <dbReference type="ChEBI" id="CHEBI:29806"/>
        <dbReference type="ChEBI" id="CHEBI:32682"/>
        <dbReference type="ChEBI" id="CHEBI:57472"/>
        <dbReference type="EC" id="4.3.2.1"/>
    </reaction>
</comment>
<dbReference type="OMA" id="DFAIEFC"/>
<feature type="domain" description="Argininosuccinate lyase C-terminal" evidence="7">
    <location>
        <begin position="372"/>
        <end position="440"/>
    </location>
</feature>
<dbReference type="eggNOG" id="KOG1316">
    <property type="taxonomic scope" value="Eukaryota"/>
</dbReference>
<comment type="similarity">
    <text evidence="3">Belongs to the lyase 1 family. Argininosuccinate lyase subfamily.</text>
</comment>
<reference evidence="8 10" key="1">
    <citation type="journal article" date="2016" name="PLoS ONE">
        <title>Sequence Assembly of Yarrowia lipolytica Strain W29/CLIB89 Shows Transposable Element Diversity.</title>
        <authorList>
            <person name="Magnan C."/>
            <person name="Yu J."/>
            <person name="Chang I."/>
            <person name="Jahn E."/>
            <person name="Kanomata Y."/>
            <person name="Wu J."/>
            <person name="Zeller M."/>
            <person name="Oakes M."/>
            <person name="Baldi P."/>
            <person name="Sandmeyer S."/>
        </authorList>
    </citation>
    <scope>NUCLEOTIDE SEQUENCE [LARGE SCALE GENOMIC DNA]</scope>
    <source>
        <strain evidence="8">CLIB89</strain>
        <strain evidence="10">CLIB89(W29)</strain>
    </source>
</reference>
<protein>
    <recommendedName>
        <fullName evidence="4">argininosuccinate lyase</fullName>
        <ecNumber evidence="4">4.3.2.1</ecNumber>
    </recommendedName>
    <alternativeName>
        <fullName evidence="5">Arginosuccinase</fullName>
    </alternativeName>
</protein>
<dbReference type="InterPro" id="IPR000362">
    <property type="entry name" value="Fumarate_lyase_fam"/>
</dbReference>
<organism evidence="8 10">
    <name type="scientific">Yarrowia lipolytica</name>
    <name type="common">Candida lipolytica</name>
    <dbReference type="NCBI Taxonomy" id="4952"/>
    <lineage>
        <taxon>Eukaryota</taxon>
        <taxon>Fungi</taxon>
        <taxon>Dikarya</taxon>
        <taxon>Ascomycota</taxon>
        <taxon>Saccharomycotina</taxon>
        <taxon>Dipodascomycetes</taxon>
        <taxon>Dipodascales</taxon>
        <taxon>Dipodascales incertae sedis</taxon>
        <taxon>Yarrowia</taxon>
    </lineage>
</organism>
<dbReference type="InterPro" id="IPR022761">
    <property type="entry name" value="Fumarate_lyase_N"/>
</dbReference>
<dbReference type="PRINTS" id="PR00145">
    <property type="entry name" value="ARGSUCLYASE"/>
</dbReference>
<dbReference type="Gene3D" id="1.10.275.10">
    <property type="entry name" value="Fumarase/aspartase (N-terminal domain)"/>
    <property type="match status" value="1"/>
</dbReference>
<proteinExistence type="inferred from homology"/>
<dbReference type="AlphaFoldDB" id="A0A1D8NGD5"/>
<dbReference type="EC" id="4.3.2.1" evidence="4"/>
<dbReference type="FunFam" id="1.10.40.30:FF:000001">
    <property type="entry name" value="Argininosuccinate lyase"/>
    <property type="match status" value="1"/>
</dbReference>
<evidence type="ECO:0000313" key="11">
    <source>
        <dbReference type="Proteomes" id="UP000256601"/>
    </source>
</evidence>
<dbReference type="PANTHER" id="PTHR43814:SF1">
    <property type="entry name" value="ARGININOSUCCINATE LYASE"/>
    <property type="match status" value="1"/>
</dbReference>
<dbReference type="OrthoDB" id="2561043at2759"/>
<dbReference type="PRINTS" id="PR00149">
    <property type="entry name" value="FUMRATELYASE"/>
</dbReference>
<evidence type="ECO:0000313" key="10">
    <source>
        <dbReference type="Proteomes" id="UP000182444"/>
    </source>
</evidence>
<evidence type="ECO:0000256" key="2">
    <source>
        <dbReference type="ARBA" id="ARBA00004941"/>
    </source>
</evidence>
<dbReference type="InterPro" id="IPR020557">
    <property type="entry name" value="Fumarate_lyase_CS"/>
</dbReference>
<dbReference type="FunFam" id="1.20.200.10:FF:000025">
    <property type="entry name" value="Argininosuccinate lyase chloroplastic"/>
    <property type="match status" value="1"/>
</dbReference>
<dbReference type="SUPFAM" id="SSF48557">
    <property type="entry name" value="L-aspartase-like"/>
    <property type="match status" value="1"/>
</dbReference>
<dbReference type="Gene3D" id="1.10.40.30">
    <property type="entry name" value="Fumarase/aspartase (C-terminal domain)"/>
    <property type="match status" value="1"/>
</dbReference>
<dbReference type="InterPro" id="IPR009049">
    <property type="entry name" value="Argininosuccinate_lyase"/>
</dbReference>
<gene>
    <name evidence="9" type="ORF">B0I71DRAFT_130428</name>
    <name evidence="8" type="ORF">YALI1_D34865g</name>
</gene>
<dbReference type="Gene3D" id="1.20.200.10">
    <property type="entry name" value="Fumarase/aspartase (Central domain)"/>
    <property type="match status" value="1"/>
</dbReference>
<name>A0A1D8NGD5_YARLL</name>